<evidence type="ECO:0000256" key="2">
    <source>
        <dbReference type="ARBA" id="ARBA00012418"/>
    </source>
</evidence>
<evidence type="ECO:0000256" key="6">
    <source>
        <dbReference type="ARBA" id="ARBA00023163"/>
    </source>
</evidence>
<evidence type="ECO:0000256" key="1">
    <source>
        <dbReference type="ARBA" id="ARBA00006835"/>
    </source>
</evidence>
<evidence type="ECO:0000259" key="8">
    <source>
        <dbReference type="Pfam" id="PF00562"/>
    </source>
</evidence>
<accession>A0A1B2IDR2</accession>
<dbReference type="KEGG" id="vg:29061890"/>
<feature type="domain" description="DNA-directed RNA polymerase subunit 2 hybrid-binding" evidence="8">
    <location>
        <begin position="421"/>
        <end position="501"/>
    </location>
</feature>
<dbReference type="OrthoDB" id="9519at10239"/>
<dbReference type="GeneID" id="29061890"/>
<dbReference type="SUPFAM" id="SSF64484">
    <property type="entry name" value="beta and beta-prime subunits of DNA dependent RNA-polymerase"/>
    <property type="match status" value="1"/>
</dbReference>
<evidence type="ECO:0000256" key="4">
    <source>
        <dbReference type="ARBA" id="ARBA00022679"/>
    </source>
</evidence>
<dbReference type="GO" id="GO:0000428">
    <property type="term" value="C:DNA-directed RNA polymerase complex"/>
    <property type="evidence" value="ECO:0007669"/>
    <property type="project" value="UniProtKB-KW"/>
</dbReference>
<dbReference type="GO" id="GO:0006351">
    <property type="term" value="P:DNA-templated transcription"/>
    <property type="evidence" value="ECO:0007669"/>
    <property type="project" value="InterPro"/>
</dbReference>
<dbReference type="EMBL" id="KX397369">
    <property type="protein sequence ID" value="ANZ49398.1"/>
    <property type="molecule type" value="Genomic_DNA"/>
</dbReference>
<dbReference type="Proteomes" id="UP000202923">
    <property type="component" value="Genome"/>
</dbReference>
<dbReference type="InterPro" id="IPR007120">
    <property type="entry name" value="DNA-dir_RNAP_su2_dom"/>
</dbReference>
<organism evidence="9 10">
    <name type="scientific">Erwinia phage vB_EamM_Kwan</name>
    <dbReference type="NCBI Taxonomy" id="1883374"/>
    <lineage>
        <taxon>Viruses</taxon>
        <taxon>Duplodnaviria</taxon>
        <taxon>Heunggongvirae</taxon>
        <taxon>Uroviricota</taxon>
        <taxon>Caudoviricetes</taxon>
        <taxon>Chimalliviridae</taxon>
        <taxon>Wellingtonvirus</taxon>
        <taxon>Wellingtonvirus wellington</taxon>
    </lineage>
</organism>
<evidence type="ECO:0000256" key="3">
    <source>
        <dbReference type="ARBA" id="ARBA00022478"/>
    </source>
</evidence>
<dbReference type="GO" id="GO:0003677">
    <property type="term" value="F:DNA binding"/>
    <property type="evidence" value="ECO:0007669"/>
    <property type="project" value="InterPro"/>
</dbReference>
<reference evidence="9 10" key="1">
    <citation type="submission" date="2016-06" db="EMBL/GenBank/DDBJ databases">
        <authorList>
            <person name="Kjaerup R.B."/>
            <person name="Dalgaard T.S."/>
            <person name="Juul-Madsen H.R."/>
        </authorList>
    </citation>
    <scope>NUCLEOTIDE SEQUENCE [LARGE SCALE GENOMIC DNA]</scope>
</reference>
<evidence type="ECO:0000256" key="7">
    <source>
        <dbReference type="ARBA" id="ARBA00048552"/>
    </source>
</evidence>
<gene>
    <name evidence="9" type="ORF">KWAN_46</name>
</gene>
<evidence type="ECO:0000313" key="10">
    <source>
        <dbReference type="Proteomes" id="UP000202923"/>
    </source>
</evidence>
<sequence length="739" mass="84982">MQSNVEFKGVSADREPLIDHVSGSRAAMVGGHMKSAVPIDHPTPSPHFTGADSEYAKYMFNDIIEDDGEVATFDDKGRQRRAVFARHAKRGDPNVLQYAIFFRRSEKGAGTQHKTMIDLAMTSNYTHHDHIFTSELRPTDKLRGIARGEIKEVLRDDVLTEFNAVQDGELVDGVALPTVAMSHPDIIEDSYTISETAAHLMHGWGYREIMLSLREDEYLLDTYGTFINGVRRPQYFPEYGQAIRDDGLVIAARRHDPLYAAIDSHLGETMHASPFFDHCEYVDADPEHYMRPSEFNGSRVIDIQVWRDESSINNGQNNIRCTTENKTVLDLYAGALKDFYRELVRFYFTMSKDDNIVWSPKAAELLDKAFASETYEVYSEFQREMRREIDEAVKRGEYKRDQADTRILQRLKEPVQRSLKDPINTYTVKIVVRYPIPVTVSSKITDRSGTKGIVGRVLPDDQMPINKLGQRVHVIRSQNAVVRRSTYSGLFHIYWSAASEQLKLRLKPMLEQDQVNEAFDILIDYLSRYNIDWANYMQEEHTTEVQRVELFKEIFDFTIRIWLPHELDTTPMDIVHNLGEYAPQKSELLITNYDGVQEWTKNKFYVGHVETLRLDKTGREFSCISSMHLNYLGTIDASHAGRGGYPINFSAKKWMGESERRLLSGYGNLADEVHNRANSNVVHRTVVEAMYESDTPTNPGYIIDRKKFPLGESQVDKMIRNIHRCEGFELIRPVREDAE</sequence>
<proteinExistence type="inferred from homology"/>
<dbReference type="Gene3D" id="2.40.270.10">
    <property type="entry name" value="DNA-directed RNA polymerase, subunit 2, domain 6"/>
    <property type="match status" value="1"/>
</dbReference>
<evidence type="ECO:0000256" key="5">
    <source>
        <dbReference type="ARBA" id="ARBA00022695"/>
    </source>
</evidence>
<name>A0A1B2IDR2_9CAUD</name>
<keyword evidence="4" id="KW-0808">Transferase</keyword>
<keyword evidence="3 9" id="KW-0240">DNA-directed RNA polymerase</keyword>
<dbReference type="InterPro" id="IPR037033">
    <property type="entry name" value="DNA-dir_RNAP_su2_hyb_sf"/>
</dbReference>
<protein>
    <recommendedName>
        <fullName evidence="2">DNA-directed RNA polymerase</fullName>
        <ecNumber evidence="2">2.7.7.6</ecNumber>
    </recommendedName>
</protein>
<dbReference type="GO" id="GO:0003899">
    <property type="term" value="F:DNA-directed RNA polymerase activity"/>
    <property type="evidence" value="ECO:0007669"/>
    <property type="project" value="UniProtKB-EC"/>
</dbReference>
<dbReference type="EC" id="2.7.7.6" evidence="2"/>
<keyword evidence="6" id="KW-0804">Transcription</keyword>
<keyword evidence="5" id="KW-0548">Nucleotidyltransferase</keyword>
<comment type="similarity">
    <text evidence="1">Belongs to the RNA polymerase beta chain family.</text>
</comment>
<dbReference type="RefSeq" id="YP_009278651.1">
    <property type="nucleotide sequence ID" value="NC_031010.1"/>
</dbReference>
<comment type="catalytic activity">
    <reaction evidence="7">
        <text>RNA(n) + a ribonucleoside 5'-triphosphate = RNA(n+1) + diphosphate</text>
        <dbReference type="Rhea" id="RHEA:21248"/>
        <dbReference type="Rhea" id="RHEA-COMP:14527"/>
        <dbReference type="Rhea" id="RHEA-COMP:17342"/>
        <dbReference type="ChEBI" id="CHEBI:33019"/>
        <dbReference type="ChEBI" id="CHEBI:61557"/>
        <dbReference type="ChEBI" id="CHEBI:140395"/>
        <dbReference type="EC" id="2.7.7.6"/>
    </reaction>
</comment>
<evidence type="ECO:0000313" key="9">
    <source>
        <dbReference type="EMBL" id="ANZ49398.1"/>
    </source>
</evidence>
<dbReference type="Pfam" id="PF00562">
    <property type="entry name" value="RNA_pol_Rpb2_6"/>
    <property type="match status" value="1"/>
</dbReference>